<comment type="caution">
    <text evidence="1">The sequence shown here is derived from an EMBL/GenBank/DDBJ whole genome shotgun (WGS) entry which is preliminary data.</text>
</comment>
<reference evidence="1" key="2">
    <citation type="journal article" date="2022" name="Sci. Total Environ.">
        <title>Prevalence, transmission, and molecular epidemiology of tet(X)-positive bacteria among humans, animals, and environmental niches in China: An epidemiological, and genomic-based study.</title>
        <authorList>
            <person name="Dong N."/>
            <person name="Zeng Y."/>
            <person name="Cai C."/>
            <person name="Sun C."/>
            <person name="Lu J."/>
            <person name="Liu C."/>
            <person name="Zhou H."/>
            <person name="Sun Q."/>
            <person name="Shu L."/>
            <person name="Wang H."/>
            <person name="Wang Y."/>
            <person name="Wang S."/>
            <person name="Wu C."/>
            <person name="Chan E.W."/>
            <person name="Chen G."/>
            <person name="Shen Z."/>
            <person name="Chen S."/>
            <person name="Zhang R."/>
        </authorList>
    </citation>
    <scope>NUCLEOTIDE SEQUENCE</scope>
    <source>
        <strain evidence="1">DF49-4</strain>
    </source>
</reference>
<dbReference type="Proteomes" id="UP001174419">
    <property type="component" value="Unassembled WGS sequence"/>
</dbReference>
<evidence type="ECO:0000313" key="2">
    <source>
        <dbReference type="Proteomes" id="UP001174419"/>
    </source>
</evidence>
<proteinExistence type="predicted"/>
<organism evidence="1 2">
    <name type="scientific">Acinetobacter towneri</name>
    <dbReference type="NCBI Taxonomy" id="202956"/>
    <lineage>
        <taxon>Bacteria</taxon>
        <taxon>Pseudomonadati</taxon>
        <taxon>Pseudomonadota</taxon>
        <taxon>Gammaproteobacteria</taxon>
        <taxon>Moraxellales</taxon>
        <taxon>Moraxellaceae</taxon>
        <taxon>Acinetobacter</taxon>
    </lineage>
</organism>
<evidence type="ECO:0000313" key="1">
    <source>
        <dbReference type="EMBL" id="MDM1719168.1"/>
    </source>
</evidence>
<dbReference type="EMBL" id="JACANG010000013">
    <property type="protein sequence ID" value="MDM1719168.1"/>
    <property type="molecule type" value="Genomic_DNA"/>
</dbReference>
<protein>
    <submittedName>
        <fullName evidence="1">Uncharacterized protein</fullName>
    </submittedName>
</protein>
<dbReference type="RefSeq" id="WP_286381228.1">
    <property type="nucleotide sequence ID" value="NZ_JACANG010000013.1"/>
</dbReference>
<accession>A0AB35M0G9</accession>
<gene>
    <name evidence="1" type="ORF">HX110_08450</name>
</gene>
<name>A0AB35M0G9_9GAMM</name>
<dbReference type="AlphaFoldDB" id="A0AB35M0G9"/>
<reference evidence="1" key="1">
    <citation type="submission" date="2020-06" db="EMBL/GenBank/DDBJ databases">
        <authorList>
            <person name="Dong N."/>
        </authorList>
    </citation>
    <scope>NUCLEOTIDE SEQUENCE</scope>
    <source>
        <strain evidence="1">DF49-4</strain>
    </source>
</reference>
<sequence length="285" mass="33967">MSKQGVVKLDFCFDSNHMDSLFDEYRELFEQINTEIAFYEEQFKESITQLHPDDPQEEKNKLYDAVMNSYNPQIEFSRYVIATQVHAIKEELNKKLVHYLGDNYEYFSTMHESMFYGDNPEAQTKEAIKNIKKMEVPYIFDKQPIIEIELTVRVLHAIHILKEIEQAVKADSNAPLFKISLLMNYYQKLTPAFNDIEYYKATLAISNKHKQTINRVNNESQLKEKALQVFKDGHPTQKRKWKNRTEFKNYFLVKHNSSINDEKKWVKDATLDRWIKEFFSSEFQN</sequence>